<evidence type="ECO:0000256" key="2">
    <source>
        <dbReference type="ARBA" id="ARBA00023033"/>
    </source>
</evidence>
<evidence type="ECO:0000259" key="3">
    <source>
        <dbReference type="Pfam" id="PF01494"/>
    </source>
</evidence>
<keyword evidence="1" id="KW-0560">Oxidoreductase</keyword>
<keyword evidence="2" id="KW-0503">Monooxygenase</keyword>
<dbReference type="Pfam" id="PF01494">
    <property type="entry name" value="FAD_binding_3"/>
    <property type="match status" value="1"/>
</dbReference>
<dbReference type="Gene3D" id="3.50.50.60">
    <property type="entry name" value="FAD/NAD(P)-binding domain"/>
    <property type="match status" value="1"/>
</dbReference>
<reference evidence="4 5" key="1">
    <citation type="submission" date="2020-08" db="EMBL/GenBank/DDBJ databases">
        <title>Genomic Encyclopedia of Type Strains, Phase IV (KMG-V): Genome sequencing to study the core and pangenomes of soil and plant-associated prokaryotes.</title>
        <authorList>
            <person name="Whitman W."/>
        </authorList>
    </citation>
    <scope>NUCLEOTIDE SEQUENCE [LARGE SCALE GENOMIC DNA]</scope>
    <source>
        <strain evidence="4 5">34/80</strain>
    </source>
</reference>
<gene>
    <name evidence="4" type="ORF">GGD71_001379</name>
</gene>
<dbReference type="GO" id="GO:0004497">
    <property type="term" value="F:monooxygenase activity"/>
    <property type="evidence" value="ECO:0007669"/>
    <property type="project" value="UniProtKB-KW"/>
</dbReference>
<accession>A0A840FHY3</accession>
<dbReference type="SUPFAM" id="SSF51905">
    <property type="entry name" value="FAD/NAD(P)-binding domain"/>
    <property type="match status" value="1"/>
</dbReference>
<dbReference type="InterPro" id="IPR050493">
    <property type="entry name" value="FAD-dep_Monooxygenase_BioMet"/>
</dbReference>
<evidence type="ECO:0000256" key="1">
    <source>
        <dbReference type="ARBA" id="ARBA00023002"/>
    </source>
</evidence>
<feature type="domain" description="FAD-binding" evidence="3">
    <location>
        <begin position="5"/>
        <end position="339"/>
    </location>
</feature>
<dbReference type="PROSITE" id="PS51257">
    <property type="entry name" value="PROKAR_LIPOPROTEIN"/>
    <property type="match status" value="1"/>
</dbReference>
<dbReference type="EMBL" id="JACIFZ010000001">
    <property type="protein sequence ID" value="MBB4220632.1"/>
    <property type="molecule type" value="Genomic_DNA"/>
</dbReference>
<dbReference type="Proteomes" id="UP000524450">
    <property type="component" value="Unassembled WGS sequence"/>
</dbReference>
<sequence>MKPVCSILIVGAGIAGCSAAIALARKGFGVTLVEKQAEWRFQSSGIFIYGNGLEALRRVGVLPEILGAGFAIEDGRNVYLDHRGEPIVDVFYPCSSGGAAPIVGIKRSEMHRILAAQLDLLGVEIRLATTVAKIDAPAGGDRAEVVFSDGTARRFDLVVGADGIRSQVREAVSGALAPRYSGFGVWRSVHERPRELDAKIMMMGIGKRLGIMPISNDRLYIFGTVAEPAGRWYPKESWSEQMRERFAEFGGPARQFLDQLGADSEVLYTAVEEVQAPLPWHAGRVLLIGDAAHASTPFMGQGGAMAVEDAVVLADMLARHGIAEATLQAFGERRHPMCRFVQEASRKVGEAGAVEDAESCARRNVAMREGAQQQVDAFYRQLAGFAVPHMPEPA</sequence>
<protein>
    <submittedName>
        <fullName evidence="4">2-polyprenyl-6-methoxyphenol hydroxylase-like FAD-dependent oxidoreductase</fullName>
    </submittedName>
</protein>
<proteinExistence type="predicted"/>
<dbReference type="AlphaFoldDB" id="A0A840FHY3"/>
<comment type="caution">
    <text evidence="4">The sequence shown here is derived from an EMBL/GenBank/DDBJ whole genome shotgun (WGS) entry which is preliminary data.</text>
</comment>
<dbReference type="InterPro" id="IPR002938">
    <property type="entry name" value="FAD-bd"/>
</dbReference>
<evidence type="ECO:0000313" key="5">
    <source>
        <dbReference type="Proteomes" id="UP000524450"/>
    </source>
</evidence>
<dbReference type="PANTHER" id="PTHR13789">
    <property type="entry name" value="MONOOXYGENASE"/>
    <property type="match status" value="1"/>
</dbReference>
<organism evidence="4 5">
    <name type="scientific">Variovorax guangxiensis</name>
    <dbReference type="NCBI Taxonomy" id="1775474"/>
    <lineage>
        <taxon>Bacteria</taxon>
        <taxon>Pseudomonadati</taxon>
        <taxon>Pseudomonadota</taxon>
        <taxon>Betaproteobacteria</taxon>
        <taxon>Burkholderiales</taxon>
        <taxon>Comamonadaceae</taxon>
        <taxon>Variovorax</taxon>
    </lineage>
</organism>
<name>A0A840FHY3_9BURK</name>
<dbReference type="RefSeq" id="WP_184636261.1">
    <property type="nucleotide sequence ID" value="NZ_JACIFZ010000001.1"/>
</dbReference>
<dbReference type="PRINTS" id="PR00420">
    <property type="entry name" value="RNGMNOXGNASE"/>
</dbReference>
<dbReference type="PANTHER" id="PTHR13789:SF309">
    <property type="entry name" value="PUTATIVE (AFU_ORTHOLOGUE AFUA_6G14510)-RELATED"/>
    <property type="match status" value="1"/>
</dbReference>
<dbReference type="GO" id="GO:0071949">
    <property type="term" value="F:FAD binding"/>
    <property type="evidence" value="ECO:0007669"/>
    <property type="project" value="InterPro"/>
</dbReference>
<dbReference type="InterPro" id="IPR036188">
    <property type="entry name" value="FAD/NAD-bd_sf"/>
</dbReference>
<evidence type="ECO:0000313" key="4">
    <source>
        <dbReference type="EMBL" id="MBB4220632.1"/>
    </source>
</evidence>